<dbReference type="InterPro" id="IPR025743">
    <property type="entry name" value="TssM1_N"/>
</dbReference>
<dbReference type="NCBIfam" id="TIGR03348">
    <property type="entry name" value="VI_IcmF"/>
    <property type="match status" value="1"/>
</dbReference>
<keyword evidence="1" id="KW-0472">Membrane</keyword>
<dbReference type="Pfam" id="PF06761">
    <property type="entry name" value="IcmF-related"/>
    <property type="match status" value="1"/>
</dbReference>
<dbReference type="PANTHER" id="PTHR36153">
    <property type="entry name" value="INNER MEMBRANE PROTEIN-RELATED"/>
    <property type="match status" value="1"/>
</dbReference>
<dbReference type="PANTHER" id="PTHR36153:SF1">
    <property type="entry name" value="TYPE VI SECRETION SYSTEM COMPONENT TSSM1"/>
    <property type="match status" value="1"/>
</dbReference>
<evidence type="ECO:0000259" key="2">
    <source>
        <dbReference type="Pfam" id="PF06744"/>
    </source>
</evidence>
<dbReference type="Gene3D" id="3.40.50.300">
    <property type="entry name" value="P-loop containing nucleotide triphosphate hydrolases"/>
    <property type="match status" value="1"/>
</dbReference>
<dbReference type="Proteomes" id="UP000661077">
    <property type="component" value="Unassembled WGS sequence"/>
</dbReference>
<protein>
    <submittedName>
        <fullName evidence="5">Type VI secretion system membrane subunit TssM</fullName>
    </submittedName>
</protein>
<evidence type="ECO:0000313" key="6">
    <source>
        <dbReference type="Proteomes" id="UP000661077"/>
    </source>
</evidence>
<dbReference type="InterPro" id="IPR053156">
    <property type="entry name" value="T6SS_TssM-like"/>
</dbReference>
<keyword evidence="1" id="KW-1133">Transmembrane helix</keyword>
<reference evidence="5 6" key="1">
    <citation type="journal article" date="2021" name="Int. J. Syst. Evol. Microbiol.">
        <title>Steroidobacter gossypii sp. nov., isolated from soil of cotton cropping field.</title>
        <authorList>
            <person name="Huang R."/>
            <person name="Yang S."/>
            <person name="Zhen C."/>
            <person name="Liu W."/>
        </authorList>
    </citation>
    <scope>NUCLEOTIDE SEQUENCE [LARGE SCALE GENOMIC DNA]</scope>
    <source>
        <strain evidence="5 6">S1-65</strain>
    </source>
</reference>
<dbReference type="RefSeq" id="WP_203168831.1">
    <property type="nucleotide sequence ID" value="NZ_JAEVLS010000004.1"/>
</dbReference>
<dbReference type="CDD" id="cd00882">
    <property type="entry name" value="Ras_like_GTPase"/>
    <property type="match status" value="1"/>
</dbReference>
<keyword evidence="1" id="KW-0812">Transmembrane</keyword>
<evidence type="ECO:0000256" key="1">
    <source>
        <dbReference type="SAM" id="Phobius"/>
    </source>
</evidence>
<accession>A0ABS1X0H1</accession>
<feature type="domain" description="IcmF-related" evidence="3">
    <location>
        <begin position="502"/>
        <end position="803"/>
    </location>
</feature>
<dbReference type="Pfam" id="PF06744">
    <property type="entry name" value="IcmF_C"/>
    <property type="match status" value="1"/>
</dbReference>
<dbReference type="EMBL" id="JAEVLS010000004">
    <property type="protein sequence ID" value="MBM0106716.1"/>
    <property type="molecule type" value="Genomic_DNA"/>
</dbReference>
<feature type="domain" description="Type VI secretion system component TssM1 N-terminal" evidence="4">
    <location>
        <begin position="195"/>
        <end position="451"/>
    </location>
</feature>
<name>A0ABS1X0H1_9GAMM</name>
<comment type="caution">
    <text evidence="5">The sequence shown here is derived from an EMBL/GenBank/DDBJ whole genome shotgun (WGS) entry which is preliminary data.</text>
</comment>
<keyword evidence="6" id="KW-1185">Reference proteome</keyword>
<dbReference type="Pfam" id="PF14331">
    <property type="entry name" value="IcmF-related_N"/>
    <property type="match status" value="1"/>
</dbReference>
<proteinExistence type="predicted"/>
<feature type="transmembrane region" description="Helical" evidence="1">
    <location>
        <begin position="44"/>
        <end position="61"/>
    </location>
</feature>
<evidence type="ECO:0000259" key="4">
    <source>
        <dbReference type="Pfam" id="PF14331"/>
    </source>
</evidence>
<feature type="transmembrane region" description="Helical" evidence="1">
    <location>
        <begin position="446"/>
        <end position="467"/>
    </location>
</feature>
<dbReference type="InterPro" id="IPR027417">
    <property type="entry name" value="P-loop_NTPase"/>
</dbReference>
<dbReference type="InterPro" id="IPR010623">
    <property type="entry name" value="IcmF_C"/>
</dbReference>
<organism evidence="5 6">
    <name type="scientific">Steroidobacter gossypii</name>
    <dbReference type="NCBI Taxonomy" id="2805490"/>
    <lineage>
        <taxon>Bacteria</taxon>
        <taxon>Pseudomonadati</taxon>
        <taxon>Pseudomonadota</taxon>
        <taxon>Gammaproteobacteria</taxon>
        <taxon>Steroidobacterales</taxon>
        <taxon>Steroidobacteraceae</taxon>
        <taxon>Steroidobacter</taxon>
    </lineage>
</organism>
<evidence type="ECO:0000259" key="3">
    <source>
        <dbReference type="Pfam" id="PF06761"/>
    </source>
</evidence>
<dbReference type="SUPFAM" id="SSF52540">
    <property type="entry name" value="P-loop containing nucleoside triphosphate hydrolases"/>
    <property type="match status" value="1"/>
</dbReference>
<feature type="transmembrane region" description="Helical" evidence="1">
    <location>
        <begin position="12"/>
        <end position="32"/>
    </location>
</feature>
<feature type="domain" description="Type VI secretion system IcmF C-terminal" evidence="2">
    <location>
        <begin position="1050"/>
        <end position="1152"/>
    </location>
</feature>
<dbReference type="InterPro" id="IPR017731">
    <property type="entry name" value="TssM1-like"/>
</dbReference>
<evidence type="ECO:0000313" key="5">
    <source>
        <dbReference type="EMBL" id="MBM0106716.1"/>
    </source>
</evidence>
<dbReference type="InterPro" id="IPR009612">
    <property type="entry name" value="IcmF-rel"/>
</dbReference>
<gene>
    <name evidence="5" type="primary">tssM</name>
    <name evidence="5" type="ORF">JM946_18445</name>
</gene>
<sequence length="1170" mass="126785">MLALLKSRSFVLAIGLILLAAFIWFAGPYFAFADLRPLDGVLERIVAILLVVVVAVVVLLLKQLRSARASGKLADEVVAQGAGGQDGDAGEARAGDAAQLRKRFEEAIDALKKSKKKGAANLYELPWYVIIGPPGAGKTTVLVNSGLNFPLAQKFGKDALRGVGGTRHCDWWFTDKAILLDTAGRYTTQDSNSRADAAGWVAFLQLLRKFRSRQPINGVIVAMSASDLLTSSEQERERHVIAIRERLAELARTLGIDVPVYFLVTKCDLVAGFSEFFDELGQDARAQVWGTTFPIEVTEAGQAPATFEKEFERLIERLQQRVLPRMDSERDPRRRVGILAFPQQMAAFGPLLNDLLRRVFTTTDFEEQILLRGVYFTSGTQEGTPVDRVLGSIARTFGVSAAVAPAAAGRGKAFFIERLLKNVVFQESGLAGVNRRLQLWKFGLQAAAYVACGAVLVLGLAGLALSYKANATYVDTVGASAATLDATRLGPNAATLPAEALLPRLDALRDVTNTAEQYRNDVPFRMRLGLYQGKALGGAAREAYLRELNNVLLPVMAARFAEQVRASVAAPDRLYEYLKAYLMLGDAEHRDVEHLRMLADIELRRMYPQDPNTRERLGEHFAQLLTDEHGMRLAQVDAQLVEQARYALRTASLPVLMYSRLKLSYAADEKRALRLDLAAGPSAEAVLVRTSGAALAEPVPALYTRDVFQEVNGTGKYELLKQFAADGWVFGGNLLDARNSGVLLHEMINLYEQDYIRTWDGVLRDVQVRPTSSAAELTEQLGILSSPASPLKGFLTAAADNTNLLKPAAETPPAGAAGAAVAGLASKATQLANVLGAPPPGAAEPGAAVSKHFESIRTLVQGPPGAAPIDAVLGKLAQTHTQMQSIGSGLGDTSALDAVVKSGQADALKSLQQQARQLPEPIGAMVAQIGARSESIAMGQARGDLSRRYEEQVLRECRELVEGRYPLDRSSANDVPLQDFGRVFGHNGTFDTFFRDNLAALVDVSRTPWTWRAGAASIGGSPAMLRQFQQARRIRDVYFKAGSQQPEARFTLTPGSLDVAVTRFSLELDGQRFEYRHGPQQSSSMAWPGGAVGQAAIVFESAGGGGPSLVRQGPWAWFRLLDQAQVQRVSDTRLNVTMAAGGKSMQLVLDAASIRNPFVRDELAGFRCAM</sequence>